<organism evidence="2 3">
    <name type="scientific">Meloidogyne hapla</name>
    <name type="common">Root-knot nematode worm</name>
    <dbReference type="NCBI Taxonomy" id="6305"/>
    <lineage>
        <taxon>Eukaryota</taxon>
        <taxon>Metazoa</taxon>
        <taxon>Ecdysozoa</taxon>
        <taxon>Nematoda</taxon>
        <taxon>Chromadorea</taxon>
        <taxon>Rhabditida</taxon>
        <taxon>Tylenchina</taxon>
        <taxon>Tylenchomorpha</taxon>
        <taxon>Tylenchoidea</taxon>
        <taxon>Meloidogynidae</taxon>
        <taxon>Meloidogyninae</taxon>
        <taxon>Meloidogyne</taxon>
    </lineage>
</organism>
<dbReference type="PANTHER" id="PTHR34401:SF3">
    <property type="entry name" value="DB DOMAIN-CONTAINING PROTEIN"/>
    <property type="match status" value="1"/>
</dbReference>
<keyword evidence="1" id="KW-0732">Signal</keyword>
<proteinExistence type="predicted"/>
<evidence type="ECO:0000313" key="2">
    <source>
        <dbReference type="Proteomes" id="UP000095281"/>
    </source>
</evidence>
<dbReference type="WBParaSite" id="MhA1_Contig353.frz3.gene21">
    <property type="protein sequence ID" value="MhA1_Contig353.frz3.gene21"/>
    <property type="gene ID" value="MhA1_Contig353.frz3.gene21"/>
</dbReference>
<dbReference type="AlphaFoldDB" id="A0A1I8BPT1"/>
<protein>
    <submittedName>
        <fullName evidence="3">Cys-rich protein</fullName>
    </submittedName>
</protein>
<name>A0A1I8BPT1_MELHA</name>
<sequence length="92" mass="10130">MVVKLVSVLLFLFSVAELFYEGQAQMVKQCLCSQTEPCANKYMGALEPCIESCQHHLQALGGNFGALKQCFKSKQNLIQSAIQCTQGQNKNA</sequence>
<dbReference type="PANTHER" id="PTHR34401">
    <property type="entry name" value="PROTEIN CBG12388-RELATED"/>
    <property type="match status" value="1"/>
</dbReference>
<evidence type="ECO:0000256" key="1">
    <source>
        <dbReference type="SAM" id="SignalP"/>
    </source>
</evidence>
<reference evidence="3" key="1">
    <citation type="submission" date="2016-11" db="UniProtKB">
        <authorList>
            <consortium name="WormBaseParasite"/>
        </authorList>
    </citation>
    <scope>IDENTIFICATION</scope>
</reference>
<keyword evidence="2" id="KW-1185">Reference proteome</keyword>
<feature type="signal peptide" evidence="1">
    <location>
        <begin position="1"/>
        <end position="24"/>
    </location>
</feature>
<feature type="chain" id="PRO_5009316036" evidence="1">
    <location>
        <begin position="25"/>
        <end position="92"/>
    </location>
</feature>
<accession>A0A1I8BPT1</accession>
<evidence type="ECO:0000313" key="3">
    <source>
        <dbReference type="WBParaSite" id="MhA1_Contig353.frz3.gene21"/>
    </source>
</evidence>
<dbReference type="Proteomes" id="UP000095281">
    <property type="component" value="Unplaced"/>
</dbReference>